<name>A0A3D4S5X6_9ENTE</name>
<comment type="caution">
    <text evidence="2">The sequence shown here is derived from an EMBL/GenBank/DDBJ whole genome shotgun (WGS) entry which is preliminary data.</text>
</comment>
<dbReference type="AlphaFoldDB" id="A0A3D4S5X6"/>
<protein>
    <submittedName>
        <fullName evidence="2">Uncharacterized protein</fullName>
    </submittedName>
</protein>
<organism evidence="2 3">
    <name type="scientific">Bavariicoccus seileri</name>
    <dbReference type="NCBI Taxonomy" id="549685"/>
    <lineage>
        <taxon>Bacteria</taxon>
        <taxon>Bacillati</taxon>
        <taxon>Bacillota</taxon>
        <taxon>Bacilli</taxon>
        <taxon>Lactobacillales</taxon>
        <taxon>Enterococcaceae</taxon>
        <taxon>Bavariicoccus</taxon>
    </lineage>
</organism>
<gene>
    <name evidence="2" type="ORF">DIW15_01365</name>
</gene>
<dbReference type="STRING" id="1121105.GCA_000421665_01765"/>
<sequence length="151" mass="17037">MAEIAVIIFFQVLLAAALYRNQKNVIKKAVKPLIGQLALLMVMGALLYLLWPTTAIEQIKLCLLVSFMILFLFRKEGLADNKVVKFGFLNSAYNQFSDATVESFKGKTFVTFNKSRQKNTLSLLVDCPEKDVIAFLEKRVSVNSQQQQKLG</sequence>
<evidence type="ECO:0000313" key="2">
    <source>
        <dbReference type="EMBL" id="HCS93341.1"/>
    </source>
</evidence>
<evidence type="ECO:0000313" key="3">
    <source>
        <dbReference type="Proteomes" id="UP000262195"/>
    </source>
</evidence>
<proteinExistence type="predicted"/>
<keyword evidence="1" id="KW-0472">Membrane</keyword>
<keyword evidence="1" id="KW-0812">Transmembrane</keyword>
<accession>A0A3D4S5X6</accession>
<dbReference type="RefSeq" id="WP_022797022.1">
    <property type="nucleotide sequence ID" value="NZ_JBQDSL010000053.1"/>
</dbReference>
<dbReference type="Proteomes" id="UP000262195">
    <property type="component" value="Unassembled WGS sequence"/>
</dbReference>
<feature type="transmembrane region" description="Helical" evidence="1">
    <location>
        <begin position="33"/>
        <end position="51"/>
    </location>
</feature>
<keyword evidence="1" id="KW-1133">Transmembrane helix</keyword>
<reference evidence="2 3" key="1">
    <citation type="journal article" date="2018" name="Nat. Biotechnol.">
        <title>A standardized bacterial taxonomy based on genome phylogeny substantially revises the tree of life.</title>
        <authorList>
            <person name="Parks D.H."/>
            <person name="Chuvochina M."/>
            <person name="Waite D.W."/>
            <person name="Rinke C."/>
            <person name="Skarshewski A."/>
            <person name="Chaumeil P.A."/>
            <person name="Hugenholtz P."/>
        </authorList>
    </citation>
    <scope>NUCLEOTIDE SEQUENCE [LARGE SCALE GENOMIC DNA]</scope>
    <source>
        <strain evidence="2">UBA11306</strain>
    </source>
</reference>
<evidence type="ECO:0000256" key="1">
    <source>
        <dbReference type="SAM" id="Phobius"/>
    </source>
</evidence>
<feature type="transmembrane region" description="Helical" evidence="1">
    <location>
        <begin position="6"/>
        <end position="21"/>
    </location>
</feature>
<dbReference type="EMBL" id="DQHO01000011">
    <property type="protein sequence ID" value="HCS93341.1"/>
    <property type="molecule type" value="Genomic_DNA"/>
</dbReference>